<dbReference type="EMBL" id="CAWYQH010000119">
    <property type="protein sequence ID" value="CAK8691640.1"/>
    <property type="molecule type" value="Genomic_DNA"/>
</dbReference>
<evidence type="ECO:0000256" key="13">
    <source>
        <dbReference type="SAM" id="Phobius"/>
    </source>
</evidence>
<comment type="subcellular location">
    <subcellularLocation>
        <location evidence="1">Endoplasmic reticulum</location>
    </subcellularLocation>
</comment>
<dbReference type="Proteomes" id="UP001642483">
    <property type="component" value="Unassembled WGS sequence"/>
</dbReference>
<keyword evidence="4" id="KW-0808">Transferase</keyword>
<keyword evidence="7" id="KW-0119">Carbohydrate metabolism</keyword>
<evidence type="ECO:0000256" key="2">
    <source>
        <dbReference type="ARBA" id="ARBA00004922"/>
    </source>
</evidence>
<evidence type="ECO:0000256" key="3">
    <source>
        <dbReference type="ARBA" id="ARBA00012196"/>
    </source>
</evidence>
<evidence type="ECO:0000256" key="10">
    <source>
        <dbReference type="ARBA" id="ARBA00033083"/>
    </source>
</evidence>
<dbReference type="InterPro" id="IPR019378">
    <property type="entry name" value="GDP-Fuc_O-FucTrfase"/>
</dbReference>
<comment type="catalytic activity">
    <reaction evidence="12">
        <text>L-seryl-[protein] + GDP-beta-L-fucose = 3-O-(alpha-L-fucosyl)-L-seryl-[protein] + GDP + H(+)</text>
        <dbReference type="Rhea" id="RHEA:63644"/>
        <dbReference type="Rhea" id="RHEA-COMP:9863"/>
        <dbReference type="Rhea" id="RHEA-COMP:17914"/>
        <dbReference type="ChEBI" id="CHEBI:15378"/>
        <dbReference type="ChEBI" id="CHEBI:29999"/>
        <dbReference type="ChEBI" id="CHEBI:57273"/>
        <dbReference type="ChEBI" id="CHEBI:58189"/>
        <dbReference type="ChEBI" id="CHEBI:189632"/>
        <dbReference type="EC" id="2.4.1.221"/>
    </reaction>
    <physiologicalReaction direction="left-to-right" evidence="12">
        <dbReference type="Rhea" id="RHEA:63645"/>
    </physiologicalReaction>
</comment>
<evidence type="ECO:0000256" key="8">
    <source>
        <dbReference type="ARBA" id="ARBA00025803"/>
    </source>
</evidence>
<keyword evidence="6" id="KW-0294">Fucose metabolism</keyword>
<protein>
    <recommendedName>
        <fullName evidence="9">GDP-fucose protein O-fucosyltransferase 2</fullName>
        <ecNumber evidence="3">2.4.1.221</ecNumber>
    </recommendedName>
    <alternativeName>
        <fullName evidence="10">Peptide-O-fucosyltransferase 2</fullName>
    </alternativeName>
</protein>
<evidence type="ECO:0000256" key="5">
    <source>
        <dbReference type="ARBA" id="ARBA00022824"/>
    </source>
</evidence>
<evidence type="ECO:0000313" key="14">
    <source>
        <dbReference type="EMBL" id="CAK8691640.1"/>
    </source>
</evidence>
<organism evidence="14 15">
    <name type="scientific">Clavelina lepadiformis</name>
    <name type="common">Light-bulb sea squirt</name>
    <name type="synonym">Ascidia lepadiformis</name>
    <dbReference type="NCBI Taxonomy" id="159417"/>
    <lineage>
        <taxon>Eukaryota</taxon>
        <taxon>Metazoa</taxon>
        <taxon>Chordata</taxon>
        <taxon>Tunicata</taxon>
        <taxon>Ascidiacea</taxon>
        <taxon>Aplousobranchia</taxon>
        <taxon>Clavelinidae</taxon>
        <taxon>Clavelina</taxon>
    </lineage>
</organism>
<keyword evidence="13" id="KW-0472">Membrane</keyword>
<sequence>MNWPKRPMFNGRKQKKRLKSFLRTFLTYLVCISLGYFIYKQTSAYQRKGYKSSVIILDYNERTQSSQSVEAIPEQENLITKIERDEHSQRCFKRSEVNWKTEIKSFYKSSADRLLLPLLYNGPNNQLFGLRQAVALAILLKRTLVLPSFYEHTLDESVRLRTKARAEDRLDVEKLRKLVRVIPAESAAEICQGKFHAFFLRGSMQPHFLEELLITTHVESGISGLKYRDAVDVATIKDFLLSSEESHDHLLDDKTPVIGQVFKGPSSYVNITLPKIKALYQSTGKCALYVYPFREFGIKSNRQPPENWPRTRDAILSNPWSEKLQDEDAAVLRDFVEEYTPPPKFIQEITEDFIQSVLRKPDLEYLAVHWRYDPKDFGQYLCGAHYREAFEKLCKNVNAITNSNALAKAIASKISKVNSKNGRRIVSVYIAAPPGAQEFMLKTKRHLDEIGIGLNAWSGDDLEKFIQSNYRQCDRFLNVSMNDVVSMVEMELSARSDVFTGSRQSNWSSVVKKRRIQLELKSTDLDEFIIDLAVQAMEGP</sequence>
<name>A0ABP0GIR5_CLALP</name>
<reference evidence="14 15" key="1">
    <citation type="submission" date="2024-02" db="EMBL/GenBank/DDBJ databases">
        <authorList>
            <person name="Daric V."/>
            <person name="Darras S."/>
        </authorList>
    </citation>
    <scope>NUCLEOTIDE SEQUENCE [LARGE SCALE GENOMIC DNA]</scope>
</reference>
<comment type="catalytic activity">
    <reaction evidence="11">
        <text>L-threonyl-[protein] + GDP-beta-L-fucose = 3-O-(alpha-L-fucosyl)-L-threonyl-[protein] + GDP + H(+)</text>
        <dbReference type="Rhea" id="RHEA:70491"/>
        <dbReference type="Rhea" id="RHEA-COMP:11060"/>
        <dbReference type="Rhea" id="RHEA-COMP:17915"/>
        <dbReference type="ChEBI" id="CHEBI:15378"/>
        <dbReference type="ChEBI" id="CHEBI:30013"/>
        <dbReference type="ChEBI" id="CHEBI:57273"/>
        <dbReference type="ChEBI" id="CHEBI:58189"/>
        <dbReference type="ChEBI" id="CHEBI:189631"/>
        <dbReference type="EC" id="2.4.1.221"/>
    </reaction>
    <physiologicalReaction direction="left-to-right" evidence="11">
        <dbReference type="Rhea" id="RHEA:70492"/>
    </physiologicalReaction>
</comment>
<keyword evidence="13" id="KW-1133">Transmembrane helix</keyword>
<dbReference type="Pfam" id="PF10250">
    <property type="entry name" value="O-FucT"/>
    <property type="match status" value="1"/>
</dbReference>
<dbReference type="EC" id="2.4.1.221" evidence="3"/>
<comment type="pathway">
    <text evidence="2">Protein modification; protein glycosylation.</text>
</comment>
<dbReference type="Gene3D" id="3.40.50.11350">
    <property type="match status" value="1"/>
</dbReference>
<evidence type="ECO:0000256" key="1">
    <source>
        <dbReference type="ARBA" id="ARBA00004240"/>
    </source>
</evidence>
<evidence type="ECO:0000256" key="7">
    <source>
        <dbReference type="ARBA" id="ARBA00023277"/>
    </source>
</evidence>
<evidence type="ECO:0000313" key="15">
    <source>
        <dbReference type="Proteomes" id="UP001642483"/>
    </source>
</evidence>
<keyword evidence="13" id="KW-0812">Transmembrane</keyword>
<dbReference type="PANTHER" id="PTHR13398">
    <property type="entry name" value="GDP-FUCOSE PROTEIN O-FUCOSYLTRANSFERASE 2"/>
    <property type="match status" value="1"/>
</dbReference>
<dbReference type="PANTHER" id="PTHR13398:SF0">
    <property type="entry name" value="GDP-FUCOSE PROTEIN O-FUCOSYLTRANSFERASE 2"/>
    <property type="match status" value="1"/>
</dbReference>
<evidence type="ECO:0000256" key="12">
    <source>
        <dbReference type="ARBA" id="ARBA00048647"/>
    </source>
</evidence>
<proteinExistence type="inferred from homology"/>
<comment type="caution">
    <text evidence="14">The sequence shown here is derived from an EMBL/GenBank/DDBJ whole genome shotgun (WGS) entry which is preliminary data.</text>
</comment>
<keyword evidence="15" id="KW-1185">Reference proteome</keyword>
<evidence type="ECO:0000256" key="11">
    <source>
        <dbReference type="ARBA" id="ARBA00047273"/>
    </source>
</evidence>
<comment type="similarity">
    <text evidence="8">Belongs to the glycosyltransferase 68 family.</text>
</comment>
<keyword evidence="5" id="KW-0256">Endoplasmic reticulum</keyword>
<accession>A0ABP0GIR5</accession>
<evidence type="ECO:0000256" key="4">
    <source>
        <dbReference type="ARBA" id="ARBA00022679"/>
    </source>
</evidence>
<evidence type="ECO:0000256" key="9">
    <source>
        <dbReference type="ARBA" id="ARBA00026232"/>
    </source>
</evidence>
<dbReference type="CDD" id="cd11296">
    <property type="entry name" value="O-FucT_like"/>
    <property type="match status" value="1"/>
</dbReference>
<evidence type="ECO:0000256" key="6">
    <source>
        <dbReference type="ARBA" id="ARBA00023253"/>
    </source>
</evidence>
<gene>
    <name evidence="14" type="ORF">CVLEPA_LOCUS24403</name>
</gene>
<dbReference type="InterPro" id="IPR045130">
    <property type="entry name" value="OFUT2-like"/>
</dbReference>
<feature type="transmembrane region" description="Helical" evidence="13">
    <location>
        <begin position="21"/>
        <end position="39"/>
    </location>
</feature>